<comment type="function">
    <text evidence="8">Cytochromes P450 are a group of heme-thiolate monooxygenases. They oxidize a variety of structurally unrelated compounds, including steroids, fatty acids, and xenobiotics.</text>
</comment>
<organism evidence="12 13">
    <name type="scientific">Ditylenchus destructor</name>
    <dbReference type="NCBI Taxonomy" id="166010"/>
    <lineage>
        <taxon>Eukaryota</taxon>
        <taxon>Metazoa</taxon>
        <taxon>Ecdysozoa</taxon>
        <taxon>Nematoda</taxon>
        <taxon>Chromadorea</taxon>
        <taxon>Rhabditida</taxon>
        <taxon>Tylenchina</taxon>
        <taxon>Tylenchomorpha</taxon>
        <taxon>Sphaerularioidea</taxon>
        <taxon>Anguinidae</taxon>
        <taxon>Anguininae</taxon>
        <taxon>Ditylenchus</taxon>
    </lineage>
</organism>
<dbReference type="InterPro" id="IPR017972">
    <property type="entry name" value="Cyt_P450_CS"/>
</dbReference>
<keyword evidence="7 10" id="KW-0503">Monooxygenase</keyword>
<dbReference type="GO" id="GO:0005506">
    <property type="term" value="F:iron ion binding"/>
    <property type="evidence" value="ECO:0007669"/>
    <property type="project" value="InterPro"/>
</dbReference>
<dbReference type="PRINTS" id="PR00385">
    <property type="entry name" value="P450"/>
</dbReference>
<dbReference type="Proteomes" id="UP001201812">
    <property type="component" value="Unassembled WGS sequence"/>
</dbReference>
<evidence type="ECO:0000256" key="11">
    <source>
        <dbReference type="SAM" id="Phobius"/>
    </source>
</evidence>
<keyword evidence="11" id="KW-0812">Transmembrane</keyword>
<comment type="cofactor">
    <cofactor evidence="1 9">
        <name>heme</name>
        <dbReference type="ChEBI" id="CHEBI:30413"/>
    </cofactor>
</comment>
<comment type="caution">
    <text evidence="12">The sequence shown here is derived from an EMBL/GenBank/DDBJ whole genome shotgun (WGS) entry which is preliminary data.</text>
</comment>
<keyword evidence="3 9" id="KW-0349">Heme</keyword>
<evidence type="ECO:0000256" key="10">
    <source>
        <dbReference type="RuleBase" id="RU000461"/>
    </source>
</evidence>
<keyword evidence="4 9" id="KW-0479">Metal-binding</keyword>
<dbReference type="PROSITE" id="PS00086">
    <property type="entry name" value="CYTOCHROME_P450"/>
    <property type="match status" value="1"/>
</dbReference>
<feature type="transmembrane region" description="Helical" evidence="11">
    <location>
        <begin position="12"/>
        <end position="45"/>
    </location>
</feature>
<dbReference type="GO" id="GO:0020037">
    <property type="term" value="F:heme binding"/>
    <property type="evidence" value="ECO:0007669"/>
    <property type="project" value="InterPro"/>
</dbReference>
<dbReference type="FunFam" id="1.10.630.10:FF:000182">
    <property type="entry name" value="Cytochrome P450 3A4"/>
    <property type="match status" value="1"/>
</dbReference>
<keyword evidence="11" id="KW-0472">Membrane</keyword>
<keyword evidence="11" id="KW-1133">Transmembrane helix</keyword>
<evidence type="ECO:0000256" key="7">
    <source>
        <dbReference type="ARBA" id="ARBA00023033"/>
    </source>
</evidence>
<dbReference type="PANTHER" id="PTHR24302:SF15">
    <property type="entry name" value="FATTY-ACID PEROXYGENASE"/>
    <property type="match status" value="1"/>
</dbReference>
<dbReference type="InterPro" id="IPR001128">
    <property type="entry name" value="Cyt_P450"/>
</dbReference>
<evidence type="ECO:0000256" key="5">
    <source>
        <dbReference type="ARBA" id="ARBA00023002"/>
    </source>
</evidence>
<evidence type="ECO:0000313" key="12">
    <source>
        <dbReference type="EMBL" id="KAI1714446.1"/>
    </source>
</evidence>
<protein>
    <submittedName>
        <fullName evidence="12">Cytochrome p450 domain-containing protein</fullName>
    </submittedName>
</protein>
<evidence type="ECO:0000313" key="13">
    <source>
        <dbReference type="Proteomes" id="UP001201812"/>
    </source>
</evidence>
<evidence type="ECO:0000256" key="3">
    <source>
        <dbReference type="ARBA" id="ARBA00022617"/>
    </source>
</evidence>
<keyword evidence="6 9" id="KW-0408">Iron</keyword>
<feature type="binding site" description="axial binding residue" evidence="9">
    <location>
        <position position="469"/>
    </location>
    <ligand>
        <name>heme</name>
        <dbReference type="ChEBI" id="CHEBI:30413"/>
    </ligand>
    <ligandPart>
        <name>Fe</name>
        <dbReference type="ChEBI" id="CHEBI:18248"/>
    </ligandPart>
</feature>
<dbReference type="PANTHER" id="PTHR24302">
    <property type="entry name" value="CYTOCHROME P450 FAMILY 3"/>
    <property type="match status" value="1"/>
</dbReference>
<dbReference type="AlphaFoldDB" id="A0AAD4N273"/>
<evidence type="ECO:0000256" key="8">
    <source>
        <dbReference type="ARBA" id="ARBA00043906"/>
    </source>
</evidence>
<dbReference type="GO" id="GO:0008395">
    <property type="term" value="F:steroid hydroxylase activity"/>
    <property type="evidence" value="ECO:0007669"/>
    <property type="project" value="TreeGrafter"/>
</dbReference>
<dbReference type="InterPro" id="IPR002401">
    <property type="entry name" value="Cyt_P450_E_grp-I"/>
</dbReference>
<dbReference type="Gene3D" id="1.10.630.10">
    <property type="entry name" value="Cytochrome P450"/>
    <property type="match status" value="1"/>
</dbReference>
<sequence length="524" mass="59821">MGELRMGVGDRAITFLLLVGAGFIVLPLKISVLYTVFCLTVALWLLHNEKSYFNKHGIPSPKGELILGHSRMMFKSLATFDIDTLKQLGTNYFGAFMLNKKEYTSADLDFVKAVCVKEFSHFQNRAFIGSANTKVGKKSIMRNIVSIKTGEDWKRVRNRVTPTFTTGKIKKLIPTFNECAKKGFGVVEEHIKQGKELDLKVLMSQIGMDVIGRGGFSMDLDVYSPEESIWLINARKSFSGFLTSWKTLFVVFCPLVALKIEQLFGVDMLSNDAQIFFEKFVLDLYDKRKAEPSAKETYTDIFQLLLNLLTGDRKKFLTKAELVSQSFLLLIAGYETTATVLQFILYILALHPDVQDKLRMELEEAVGDEEEITFDHMQKFTYMNQVIQEALRLYNPAPRINRECNDPITLNGLHIDDGDTVNIPVAAIHHNPEYYPDPYKFDPDRFTEEEKAKRDPRVYLPFGIGPRNCLGMRFAEFQMRVVLGQLVKNFKFEKGENSPELPIKIVFNGVIRPEKTLFAKVNRC</sequence>
<keyword evidence="5 10" id="KW-0560">Oxidoreductase</keyword>
<dbReference type="GO" id="GO:0016705">
    <property type="term" value="F:oxidoreductase activity, acting on paired donors, with incorporation or reduction of molecular oxygen"/>
    <property type="evidence" value="ECO:0007669"/>
    <property type="project" value="InterPro"/>
</dbReference>
<dbReference type="InterPro" id="IPR036396">
    <property type="entry name" value="Cyt_P450_sf"/>
</dbReference>
<evidence type="ECO:0000256" key="6">
    <source>
        <dbReference type="ARBA" id="ARBA00023004"/>
    </source>
</evidence>
<evidence type="ECO:0000256" key="4">
    <source>
        <dbReference type="ARBA" id="ARBA00022723"/>
    </source>
</evidence>
<dbReference type="Pfam" id="PF00067">
    <property type="entry name" value="p450"/>
    <property type="match status" value="1"/>
</dbReference>
<accession>A0AAD4N273</accession>
<evidence type="ECO:0000256" key="1">
    <source>
        <dbReference type="ARBA" id="ARBA00001971"/>
    </source>
</evidence>
<dbReference type="EMBL" id="JAKKPZ010000013">
    <property type="protein sequence ID" value="KAI1714446.1"/>
    <property type="molecule type" value="Genomic_DNA"/>
</dbReference>
<dbReference type="PRINTS" id="PR00463">
    <property type="entry name" value="EP450I"/>
</dbReference>
<proteinExistence type="inferred from homology"/>
<name>A0AAD4N273_9BILA</name>
<dbReference type="InterPro" id="IPR050705">
    <property type="entry name" value="Cytochrome_P450_3A"/>
</dbReference>
<dbReference type="SUPFAM" id="SSF48264">
    <property type="entry name" value="Cytochrome P450"/>
    <property type="match status" value="1"/>
</dbReference>
<reference evidence="12" key="1">
    <citation type="submission" date="2022-01" db="EMBL/GenBank/DDBJ databases">
        <title>Genome Sequence Resource for Two Populations of Ditylenchus destructor, the Migratory Endoparasitic Phytonematode.</title>
        <authorList>
            <person name="Zhang H."/>
            <person name="Lin R."/>
            <person name="Xie B."/>
        </authorList>
    </citation>
    <scope>NUCLEOTIDE SEQUENCE</scope>
    <source>
        <strain evidence="12">BazhouSP</strain>
    </source>
</reference>
<comment type="similarity">
    <text evidence="2 10">Belongs to the cytochrome P450 family.</text>
</comment>
<evidence type="ECO:0000256" key="9">
    <source>
        <dbReference type="PIRSR" id="PIRSR602401-1"/>
    </source>
</evidence>
<gene>
    <name evidence="12" type="ORF">DdX_08541</name>
</gene>
<keyword evidence="13" id="KW-1185">Reference proteome</keyword>
<evidence type="ECO:0000256" key="2">
    <source>
        <dbReference type="ARBA" id="ARBA00010617"/>
    </source>
</evidence>